<feature type="domain" description="VWFA" evidence="3">
    <location>
        <begin position="1355"/>
        <end position="1524"/>
    </location>
</feature>
<feature type="compositionally biased region" description="Basic and acidic residues" evidence="1">
    <location>
        <begin position="32"/>
        <end position="43"/>
    </location>
</feature>
<keyword evidence="2" id="KW-0812">Transmembrane</keyword>
<dbReference type="InterPro" id="IPR036465">
    <property type="entry name" value="vWFA_dom_sf"/>
</dbReference>
<feature type="region of interest" description="Disordered" evidence="1">
    <location>
        <begin position="1311"/>
        <end position="1338"/>
    </location>
</feature>
<keyword evidence="2" id="KW-0472">Membrane</keyword>
<dbReference type="PROSITE" id="PS50234">
    <property type="entry name" value="VWFA"/>
    <property type="match status" value="17"/>
</dbReference>
<feature type="domain" description="VWFA" evidence="3">
    <location>
        <begin position="4379"/>
        <end position="4544"/>
    </location>
</feature>
<feature type="compositionally biased region" description="Low complexity" evidence="1">
    <location>
        <begin position="2401"/>
        <end position="2422"/>
    </location>
</feature>
<dbReference type="InterPro" id="IPR050525">
    <property type="entry name" value="ECM_Assembly_Org"/>
</dbReference>
<feature type="compositionally biased region" description="Low complexity" evidence="1">
    <location>
        <begin position="1319"/>
        <end position="1338"/>
    </location>
</feature>
<dbReference type="InterPro" id="IPR002035">
    <property type="entry name" value="VWF_A"/>
</dbReference>
<evidence type="ECO:0000256" key="2">
    <source>
        <dbReference type="SAM" id="Phobius"/>
    </source>
</evidence>
<evidence type="ECO:0000313" key="5">
    <source>
        <dbReference type="WBParaSite" id="MBELARI_LOCUS7242"/>
    </source>
</evidence>
<feature type="region of interest" description="Disordered" evidence="1">
    <location>
        <begin position="4319"/>
        <end position="4357"/>
    </location>
</feature>
<feature type="compositionally biased region" description="Low complexity" evidence="1">
    <location>
        <begin position="878"/>
        <end position="924"/>
    </location>
</feature>
<feature type="domain" description="VWFA" evidence="3">
    <location>
        <begin position="2224"/>
        <end position="2399"/>
    </location>
</feature>
<feature type="domain" description="VWFA" evidence="3">
    <location>
        <begin position="4575"/>
        <end position="4740"/>
    </location>
</feature>
<feature type="region of interest" description="Disordered" evidence="1">
    <location>
        <begin position="3018"/>
        <end position="3048"/>
    </location>
</feature>
<feature type="compositionally biased region" description="Pro residues" evidence="1">
    <location>
        <begin position="4322"/>
        <end position="4333"/>
    </location>
</feature>
<dbReference type="SUPFAM" id="SSF53300">
    <property type="entry name" value="vWA-like"/>
    <property type="match status" value="28"/>
</dbReference>
<feature type="domain" description="VWFA" evidence="3">
    <location>
        <begin position="3921"/>
        <end position="4079"/>
    </location>
</feature>
<feature type="transmembrane region" description="Helical" evidence="2">
    <location>
        <begin position="53"/>
        <end position="77"/>
    </location>
</feature>
<feature type="region of interest" description="Disordered" evidence="1">
    <location>
        <begin position="4112"/>
        <end position="4134"/>
    </location>
</feature>
<feature type="domain" description="VWFA" evidence="3">
    <location>
        <begin position="928"/>
        <end position="1068"/>
    </location>
</feature>
<evidence type="ECO:0000259" key="3">
    <source>
        <dbReference type="PROSITE" id="PS50234"/>
    </source>
</evidence>
<feature type="domain" description="VWFA" evidence="3">
    <location>
        <begin position="5359"/>
        <end position="5525"/>
    </location>
</feature>
<feature type="region of interest" description="Disordered" evidence="1">
    <location>
        <begin position="870"/>
        <end position="924"/>
    </location>
</feature>
<protein>
    <recommendedName>
        <fullName evidence="3">VWFA domain-containing protein</fullName>
    </recommendedName>
</protein>
<keyword evidence="2" id="KW-1133">Transmembrane helix</keyword>
<feature type="compositionally biased region" description="Low complexity" evidence="1">
    <location>
        <begin position="3647"/>
        <end position="3669"/>
    </location>
</feature>
<keyword evidence="4" id="KW-1185">Reference proteome</keyword>
<feature type="domain" description="VWFA" evidence="3">
    <location>
        <begin position="4980"/>
        <end position="5141"/>
    </location>
</feature>
<feature type="region of interest" description="Disordered" evidence="1">
    <location>
        <begin position="4937"/>
        <end position="4964"/>
    </location>
</feature>
<dbReference type="PANTHER" id="PTHR24020">
    <property type="entry name" value="COLLAGEN ALPHA"/>
    <property type="match status" value="1"/>
</dbReference>
<feature type="domain" description="VWFA" evidence="3">
    <location>
        <begin position="3687"/>
        <end position="3862"/>
    </location>
</feature>
<dbReference type="Proteomes" id="UP000887575">
    <property type="component" value="Unassembled WGS sequence"/>
</dbReference>
<feature type="region of interest" description="Disordered" evidence="1">
    <location>
        <begin position="2175"/>
        <end position="2208"/>
    </location>
</feature>
<feature type="compositionally biased region" description="Low complexity" evidence="1">
    <location>
        <begin position="3021"/>
        <end position="3048"/>
    </location>
</feature>
<feature type="domain" description="VWFA" evidence="3">
    <location>
        <begin position="5168"/>
        <end position="5332"/>
    </location>
</feature>
<reference evidence="5" key="1">
    <citation type="submission" date="2024-02" db="UniProtKB">
        <authorList>
            <consortium name="WormBaseParasite"/>
        </authorList>
    </citation>
    <scope>IDENTIFICATION</scope>
</reference>
<name>A0AAF3FMC9_9BILA</name>
<feature type="region of interest" description="Disordered" evidence="1">
    <location>
        <begin position="1531"/>
        <end position="1567"/>
    </location>
</feature>
<feature type="compositionally biased region" description="Polar residues" evidence="1">
    <location>
        <begin position="3885"/>
        <end position="3907"/>
    </location>
</feature>
<feature type="compositionally biased region" description="Acidic residues" evidence="1">
    <location>
        <begin position="22"/>
        <end position="31"/>
    </location>
</feature>
<feature type="compositionally biased region" description="Low complexity" evidence="1">
    <location>
        <begin position="3863"/>
        <end position="3884"/>
    </location>
</feature>
<feature type="region of interest" description="Disordered" evidence="1">
    <location>
        <begin position="3863"/>
        <end position="3913"/>
    </location>
</feature>
<feature type="region of interest" description="Disordered" evidence="1">
    <location>
        <begin position="3644"/>
        <end position="3669"/>
    </location>
</feature>
<feature type="region of interest" description="Disordered" evidence="1">
    <location>
        <begin position="2401"/>
        <end position="2423"/>
    </location>
</feature>
<sequence length="6732" mass="731302">MSSDWGRGGGYGSSYERRGDQLENETNEDFDENRSGDRYPPEDYMTKLRKQPYWLYALLGVSLLFLIAGAVMLGVGIHNNGKRTEKEVPGTSPSCPTQPPPITCPTVPPTTPTTPSTCPTLPPITCPTQLPTEISTSCPSPSPPIIRPYYSTLGFTSITYDEVQNDYQGTADKIRTLILQAMNDINVKMMEFNEDSSPQVNVLGISKADVGVNVISALIFPTEISAWEVQKHLETMESVNVNQVMASTLTTTEPVTAQPTTQCVIPTATTSPPNPAVRDLVLLIDSSNALNETQFNQLKAFLQSNFIPKLSIGSTSLLVAAGEYDNRHFNLYDSFDVYSRSELSQIIDSLMQFEGKFNASVSNGLKRVNILHSTRPNTPRTTLLITGSSDAYDFVKAEPYAEILKSPPSDFLVVLGVGDTVDSDLLNALSSGDQYSFMDRSLSGGDSLAAQLNDAIYGFTVPKTTTPAPTPPYTCQPDIAILFDSSIAVGSEEEFEKQVNFFAGSVASTWVISPIDTEASAAIYTKEQPMIFERPYQYTSTADFQRVLFSKSSDYYSGHSSIKDGVSLLKYLSKESRGKAQVAILVTYSSDYSDVVASIPFVQEWGGNLIIVAMGKGIDEDLLGVLSGTVIAKLGYDDDVVLQLNTAICNPKPPHILSTTSIGTVKPNTTTTKMPTTRFTEPPVTTSIPTIAPCADCYPEMSSLLVVFDASTGYSNQDYRLVLSFLANKLFNAWNHWERVAIAAFADHDHYVNIADYTDLHSAREAGNLIINLAQVNGTPDLASALRQTLRRFTPLQQYGLQHTIVFTTTSQGIAQAQQWADGLRALGTLTIVGINHQDVSAFDPLVTTGDAIPWPSTRNTDGLVDAIDATLTPPPSTTVGPTTSTPVPTTTTTQPYTGTGTTPSTKSTPSTLPSTPSTPKPSTCQRGVILLIDESMDVPETSFNDYKNFLFSLISSWNLSRDEYSVATLVYTKSLVNAITTFDVNSVDELKLLIDLNVAWHGSAQSGVTKVLHAATDQLPPIREQTTTILITASSRPDDLHSAIPYAESLRKNGSSVITVSIKSDASVLASSPDFAFYLNAATGWDEVAQKVNTLICQNGPPPPTTTTPTTPSTTTVTTTHSIPFECQPDISILIDSSDAVVGEEDGVASMTSFILDPLARYWPIALNHTEVSVYFYTARWALLLGANNNEYVDYNDFAATLKNSYNLWYGGDPSMANGLQFMIGHEQWQRGHPKVILLFTWSSDYSDIARSAPLLNQIDGGVNVIVIGLGNNINVDYLSAISPRILWGDLGKEMAEKINDLICDGNTQPGTLPPITSPTTTTVTSPTTTTPFAEPTTTISPFPCPDCLPPLANIVIVIDATLNDDQYTAEIQVVLGMTKNWTHFERVALAAFADTDARYEILSQFGDLHTFDDLQNTLNFAVLRYAVNGNITVGLKKTLRSFEPSAMDGPEKVIFFTTDNSQSNIMAAIPYAQALRARGQLIIIGVGMSDVSSLSQLATDGDALQWPDLTNLNIADTIMSILGAPIPTTTAAPTTTPPTTTAALTTSPTMTPTTPSTSIPSTTPMSSPCKRAVILLIDESAAIPPISSGELKEFARQLVIRWVVGPGMYTVAGFGYTRRFVNMFADFDLLNTQEVMDLLERNIVWRPSDQAGVSKILHTASTLEIPSGYTATTILLTASSLVDDVQVASKWANMLKQNGSSVITVSFGAGVDASALSSGDGFNFRSDSYKASQFVEQVNGQICANGPLPPTTQPPPTTTPIPTTIPSQFVCNPDVSILIDSSSAVGNMAIFQNLVDYIALKLTPTWPIAKDETEVAAVLYSAATTNPIMNPFNYSHASDFAVELLRYEADYYGGSPGIDQGILYTLRLQNRRGTQPKVTLLFTYSSAYDDVQSTIETLDLIDSTMNGMNLIVVGLGANVNEDYLKAMTSRWTRSSLDDNLIAQINSWICGGNTKHGNLPTTAAPTTTPTTAATTTRTFAPPITTTFTPICNDCIPQASNLLFVLDASNGTKDIFIQQTQVAKKLASKWTHLERVALGAYAGMDKHYEVIAQYGDLRDANTFSILVDSIVQFPEKANLTVAFKRTLHSFEPLKNFGMQQVIFFITSQDSNDIQNAVQYSTQLQSLGPVLVILIGAGDPSVIAPLATPNDALGWADVKDTETIVQQIEHLLDPNPITLPPTTTAAPTTTGSTTIQPSTTTTPTTTNPITTTTPFCDGCNPPKSNLLLILDLSSLIKNGSVNEKAVAANLGQSWNHFERVSVIAYPGEDVNNIQIGAFYGDLTSFDDFYAAIRDEIRQYDQPPNVAKALELTLKNVKPDGNYGAQRTILFLSQTDQDDLNNAVPFAQQLQALGSLTVIGVGMSETNGYAQLATPGDALAWENVNDVNSITKDIDNTIGELTTMPPTTTQAQTTQTSATTSGQTLPPGKCGKDILILLDASASVGSTDNFNQLKNWLKSTLIPQWDLHLFTVAFATFSNKLNVIMHFGDTSKLSEVQQFVDQAAYLGTPYALDKALHEAIGLVPSAPLTTLIITTNGTIGNALSYTDQLKIYGNTISVLAIGSFKIDDLTLVSSGKDFTFETPDFNPTIEIVNGVTDSLCFVAPTTQPPSTTTPTTPPTTTFPSPFNCNPDLMLLIDASVAAGEDNFKKSLDFFADSLVPTWDIGLEKTEAATILYTKGVGTMAGLLFDYTDTATLQSTLRSAKNHYYGGSPSIAEGINMGDMFAYANREGHQLTTILLTFVSDYGQIFDALNSTVSLPENLIILALEDIPNIANLKALSENVIVAGMSWDSTLANQINQVICNEKPGRETLAPPQTTTPLTTPLTTTPLTFAPPLTTTVSPNCVDCMPQGSLLFIIDAGFDRSLLQAQSSVILSMGNNWNHFERVAVGAFRDTMAHFEVLAEYNTLNGLTELVKALSLATAGYTTDLSTGFRMADMGFVPNPSYGRQQTVIFTSTQGSAEIEKAKQAAYNLQMKGNVILVGAGFNKWEGADVLATPGETLLWPETNKVTDIADQISNLLKNPPTGSPTSPATTTPLTTTPTTTNPITTSLQPGKCGKDILILLDASASVGSTDNFNQLKNWLKSTLIPQWDLHLFTVAFATFSNKLNVIMHFGDTSKLSEVQQFVDQAAYLGTPYALDKALHEAIGLVPSAPLTTLIITTNGTIGNSLSYTDQLKIYGNTISVLAIGSFKIDDLTLVSSGKDFTFETPDFNPTIEIVNGVTDSLCFVAPTTQPPSTTTPTTPPTTTFLSPFNCKPDLMLLIDASVAAGEDNFKKSLDFFADSLVPTWDIGLEKTEAAAILYTKGLGTMIGSIFDYNNTATLQSTLRSARNEYYGGSPSIAEGINMGDIFTYANRQGHQLTTILLTFVSDYGQIFDALHSTVSVPENLIILALEDIPNIANLKALSENVIVAGKSWDSTLANQINQVICNEKPGRETLAPPQTTTPLTTPLTTTPLTFAPPLTTTVSPNCVDCMPQGSLLFIIDAGFDRSLLQAQSSVILSMGNNWNHFERVAVGAFRDTMAHFEVLAEYNTLNGLTELMKALSLATAGYTTDLSTGFRMADMGFVPNPSYGRQQTVIFTSTQGSAEIEKAKQAAYNLQMKGNVILVGAGFNKWEGADVLATPGETLLWPETNKVTDIADQISNLLKNPPTGSPTSPATTTPLTTTPTTTNPITTTTPFCHDCNPPKSNLLLILDLSSLIKNGSVNEKAVAANLGQSWNHFERVSVIAYPGEDVNNIQIGASYGDLTSFNDFYAAIRDGIQQYDQPPNVAKALELTLKNVKPDGNYGAQRTILFLSQTDQDDLDNAVPFAQQLQALGSLTVIGVGMSETNGYAKLATPGDALAWENVNDVSSITKDIDNTIGELTTMPPTTTQAQTTQTSATTSTTGQNPPTGSSTMPTSQPTAETTASDAPPDPTKFGCEVDFVILFDNSQATGSSDNMQWTVDFLSVELLSYWDIGERSQAEIIFYTKTYSHLEPNAWKFDSTQSLMGNFTQYDRLYFGGEPSITAGLTTLLTSLQYRKTNNRMLTAMMFTNSSGYDDIQSAIAIREQIESQLTVDLFNLILIGNSKDLEGDWMRALTGNVINAESFNDVLCRWLNDHACWRRDPPVTLKPLPTLSTSTLPSTTTNTPFNPPTTTNYIPTPKPCGECNPEMSNIVIIVDSTSYLTNQIQLILQMCQNWWPITRIALGAASDQFDLGSQFGDVHSVNDMYYILVAFPNRTGHTQDLTLGFKKTLNSYTPDSSIGMERVIFFTSTKTGIAPASVYASGLMSRGTVTVIGVGMDDVSDLASLASPGYAIAWPDPTNQTDPYPQSIVDLIDATLNGPPPTGTPPTAPTAPTVPTTAQSSSTTQAASTASSTTATLQTTTTINNCPDCNPPSASILFLVDTGASVTQTGLEAQKSVLKTLIQPWNHLDRVGLAYYSKDLGDTIDYQDVKNYDEFLLDLQQIDLDNKNNGNLTNALKKAIKQYQPIVTYGVQRVVLFTDQSDSKDIALATDSAKTLQALGSVTVIGIGMNDVTALSPLATTGMVLPWKDLSQIDEIVQQIGVTLGSASPSSTPMVTTTAASCPDCNPLQSNILLLFDTSPNNTYFLEMQAVAREMAMKWNHFERIAIGEFSSMVLPQSFYRDLSSLQEYFKAIDSLERITEAENLTEVLKWAYSDFIPLPEFGPQQIVLFTASADPIDIKSAIPYAKRLKDLGSMIVIGINQPIDDLSSLSSPNLAYSWNNLSDFSSIQDYINKALGEPLSTDLPTTSPICPDCYPMPENILLLIDSSEENPYFDNMVSALKSLVQDWNHFERLGMAEFGSMLMSKGIYGDLNSLKDVIGELEDLDRITGKISINDALSKAIDVWSQAQTYPIQRTILLTSSNSDNADLTASSPYAEVLRSMGSLSIIGIGNELSDDFIKLANQGFTYSWIDTTNGKGFIDFLNSTLNGNPRTTTIPTTSSVTTTDENLPTTALTSTSPPTTTTGYCPDCVPTSTNILFLMDCSPKNQWFDSMQGVARELATGWTHFERIAIGEFSSILFVSRKYTETQSLDDFYKAIDQLDNMSGDVNLTEVLSKVPTIFKPLDNFIKQNVILFTASGNRQDILSAAPFAKTLRDMGSMTVIGINQEITDLQALSSPNFAYSWTDVNDLTSVVDFLKNTLNEPFVTETTTGGNCPDCNPVAENVLLIVDTSEFNSHFTDLQSGLRRLISNWNHFERVGIAEYGSLLLTQATYGEMESFGDAEYRISDLNRITGTRNITNALSKAIEFYSSRLTFPIQRTVLFASSSDLADITSAIPFANSLKSMGSLTVVGVGITTAELAKLGTDGFEYSWMNTKDFQGMIDFVDPTLGGQRPTGRPTTTIANICPDCNPQQENILFLLDANEDNFAIDSMTLMIQKMASNWNHFERIAVCQFYDVIFEEIMGYGEMKSFEEFTNSLSGVHGHFGVTTLANALEAANAIYPLEEFGAQRVVLFITEDLDTDDITKSIPFARQLQQKGSVTVVQIGYNSTSMDQIASPNFVLHWLDTDQFDEIILGIDSTIGGNPTLTTPQTTAQNTFLSSTTPPTTVPATTTTTDCQNCFPPTESILFLLDSSMNNHAFGQMETLFLRLINGWTEPERVALGCFAETILTKDAVKYGETSFYEFTNLIDSLEPSTKPADLMNALKMALNDPRFKPMTKYGQQRTVIFVNASTSDVVKSVDLAQQLQSLGSVTVIGIGTNPIQPLATPGFAYSWTDFSESGPVIDFIMRTLIDPLPTTRPTTTTAPTTTAFHCDDCNPSSASILWIFDSALTSEQDLSLNQQKLVAHGITLNWNHWDRVAAMSYASTSQQKAVYGDFGSFDSFSYFIDETIVGAVDSTNMTIAFESALDFSPPTKYGIQRVVFFTTSAFGDDITASIPFAETLQSLGSVIVVGVGMREEEIDSLLFLGNYVFPWPNLEDITEISRLIDSALHGTMPTKATTTTRTTQKTTPFQCDDCNPALSNVIFILDSSIENSGLSPQKSLVQRLGSNWNHWDRVGLIGYGGVAEILSGYEDLETYEEFNDFIGEITATAGKENMTAALNAALFVKPQSKYGQQNVVFFTASNSPNDVDTAVEAAEKLMQIGDVIVIGIGFKNEEMKPLYYLGNHAIAWPNLDESDDVLNEIDRILNGKPASTVPTSTVPTSTIKTTKASTTTAYQCSDCNPKLSSIALLFDSSLGNPAFQNMILIAKTIGLNWNHFERISIAFYAETAEIIANYGEMMEENDYQKKIDSLKSNGNQENMTGVMQLVADNELIAMYGEQKTVLFTASANRADIDLSEPFAERLRGKGSLIVVGIGMKSMSPFYSIANDVISWTDLNDWYSIAETIDEALQGSMPITTTLPTRKPTTTAAECSDCTPPAESILLLLDVSQDNKGYVQQMSAVRQLVESWNHFERVAIAQVAETLIQVADYGDMHSLEDFNTFFSSIVQLPVISNLTSSLRRATLSYTKHPFWLQRVVLFSASENVDDITKAIPYSNLLQQNGSMTVVAVGVDGRKLSPLASPMYDLEFDLSDIGEIVKLIDATLGYLLLDSTSTRSLTTTTPTTTPLICPDCNPSAANIVVVIDKTTQNQYFPIQALLIENLAREWNHFDRMAISTFGTEESDYNVEGNYGEIRNYNAFINYVTVIVQEGNSANLTGAFKSTLENFKPLPPYNLQKIVLFTSKANPDNIDSAKPFAKQLQQFGSVIVVGVGLESAPLIPLASPNCALSWTDLGDRVTIREQILDALN</sequence>
<dbReference type="Pfam" id="PF00092">
    <property type="entry name" value="VWA"/>
    <property type="match status" value="8"/>
</dbReference>
<feature type="domain" description="VWFA" evidence="3">
    <location>
        <begin position="279"/>
        <end position="456"/>
    </location>
</feature>
<feature type="compositionally biased region" description="Low complexity" evidence="1">
    <location>
        <begin position="4334"/>
        <end position="4357"/>
    </location>
</feature>
<dbReference type="Gene3D" id="3.40.50.410">
    <property type="entry name" value="von Willebrand factor, type A domain"/>
    <property type="match status" value="18"/>
</dbReference>
<feature type="domain" description="VWFA" evidence="3">
    <location>
        <begin position="1131"/>
        <end position="1284"/>
    </location>
</feature>
<feature type="domain" description="VWFA" evidence="3">
    <location>
        <begin position="2431"/>
        <end position="2597"/>
    </location>
</feature>
<feature type="domain" description="VWFA" evidence="3">
    <location>
        <begin position="5967"/>
        <end position="6128"/>
    </location>
</feature>
<evidence type="ECO:0000313" key="4">
    <source>
        <dbReference type="Proteomes" id="UP000887575"/>
    </source>
</evidence>
<evidence type="ECO:0000256" key="1">
    <source>
        <dbReference type="SAM" id="MobiDB-lite"/>
    </source>
</evidence>
<dbReference type="SMART" id="SM00327">
    <property type="entry name" value="VWA"/>
    <property type="match status" value="25"/>
</dbReference>
<dbReference type="CDD" id="cd00198">
    <property type="entry name" value="vWFA"/>
    <property type="match status" value="4"/>
</dbReference>
<dbReference type="WBParaSite" id="MBELARI_LOCUS7242">
    <property type="protein sequence ID" value="MBELARI_LOCUS7242"/>
    <property type="gene ID" value="MBELARI_LOCUS7242"/>
</dbReference>
<dbReference type="PANTHER" id="PTHR24020:SF84">
    <property type="entry name" value="VWFA DOMAIN-CONTAINING PROTEIN"/>
    <property type="match status" value="1"/>
</dbReference>
<feature type="domain" description="VWFA" evidence="3">
    <location>
        <begin position="3057"/>
        <end position="3223"/>
    </location>
</feature>
<feature type="domain" description="VWFA" evidence="3">
    <location>
        <begin position="1776"/>
        <end position="1931"/>
    </location>
</feature>
<proteinExistence type="predicted"/>
<feature type="compositionally biased region" description="Gly residues" evidence="1">
    <location>
        <begin position="1"/>
        <end position="12"/>
    </location>
</feature>
<accession>A0AAF3FMC9</accession>
<feature type="region of interest" description="Disordered" evidence="1">
    <location>
        <begin position="1"/>
        <end position="43"/>
    </location>
</feature>
<organism evidence="4 5">
    <name type="scientific">Mesorhabditis belari</name>
    <dbReference type="NCBI Taxonomy" id="2138241"/>
    <lineage>
        <taxon>Eukaryota</taxon>
        <taxon>Metazoa</taxon>
        <taxon>Ecdysozoa</taxon>
        <taxon>Nematoda</taxon>
        <taxon>Chromadorea</taxon>
        <taxon>Rhabditida</taxon>
        <taxon>Rhabditina</taxon>
        <taxon>Rhabditomorpha</taxon>
        <taxon>Rhabditoidea</taxon>
        <taxon>Rhabditidae</taxon>
        <taxon>Mesorhabditinae</taxon>
        <taxon>Mesorhabditis</taxon>
    </lineage>
</organism>
<dbReference type="Pfam" id="PF13768">
    <property type="entry name" value="VWA_3"/>
    <property type="match status" value="5"/>
</dbReference>
<feature type="domain" description="VWFA" evidence="3">
    <location>
        <begin position="4764"/>
        <end position="4931"/>
    </location>
</feature>